<dbReference type="EMBL" id="CP002499">
    <property type="protein sequence ID" value="AET38793.1"/>
    <property type="molecule type" value="Genomic_DNA"/>
</dbReference>
<keyword evidence="3" id="KW-1185">Reference proteome</keyword>
<gene>
    <name evidence="2" type="ordered locus">Ecym_3301</name>
</gene>
<protein>
    <recommendedName>
        <fullName evidence="1">Jacalin-type lectin domain-containing protein</fullName>
    </recommendedName>
</protein>
<dbReference type="RefSeq" id="XP_003645610.1">
    <property type="nucleotide sequence ID" value="XM_003645562.1"/>
</dbReference>
<dbReference type="AlphaFoldDB" id="G8JRM4"/>
<dbReference type="Proteomes" id="UP000006790">
    <property type="component" value="Chromosome 3"/>
</dbReference>
<dbReference type="Pfam" id="PF01419">
    <property type="entry name" value="Jacalin"/>
    <property type="match status" value="1"/>
</dbReference>
<evidence type="ECO:0000313" key="3">
    <source>
        <dbReference type="Proteomes" id="UP000006790"/>
    </source>
</evidence>
<evidence type="ECO:0000259" key="1">
    <source>
        <dbReference type="PROSITE" id="PS51752"/>
    </source>
</evidence>
<dbReference type="GO" id="GO:0005737">
    <property type="term" value="C:cytoplasm"/>
    <property type="evidence" value="ECO:0007669"/>
    <property type="project" value="TreeGrafter"/>
</dbReference>
<dbReference type="PROSITE" id="PS51752">
    <property type="entry name" value="JACALIN_LECTIN"/>
    <property type="match status" value="1"/>
</dbReference>
<dbReference type="GeneID" id="11468859"/>
<dbReference type="InterPro" id="IPR001229">
    <property type="entry name" value="Jacalin-like_lectin_dom"/>
</dbReference>
<dbReference type="SUPFAM" id="SSF51101">
    <property type="entry name" value="Mannose-binding lectins"/>
    <property type="match status" value="1"/>
</dbReference>
<dbReference type="Gene3D" id="2.100.10.30">
    <property type="entry name" value="Jacalin-like lectin domain"/>
    <property type="match status" value="1"/>
</dbReference>
<name>G8JRM4_ERECY</name>
<dbReference type="InterPro" id="IPR021917">
    <property type="entry name" value="Unchr_Zn-peptidase-like"/>
</dbReference>
<dbReference type="PANTHER" id="PTHR21054:SF2">
    <property type="entry name" value="MIP04191P"/>
    <property type="match status" value="1"/>
</dbReference>
<dbReference type="InterPro" id="IPR036404">
    <property type="entry name" value="Jacalin-like_lectin_dom_sf"/>
</dbReference>
<accession>G8JRM4</accession>
<dbReference type="eggNOG" id="KOG4525">
    <property type="taxonomic scope" value="Eukaryota"/>
</dbReference>
<dbReference type="Pfam" id="PF12044">
    <property type="entry name" value="Metallopep"/>
    <property type="match status" value="1"/>
</dbReference>
<sequence>MECIEIYNLVDGYEVHCPALIIHGRCRSSGATAIQVQHSQLPSLTYAVNRHGFKALIYLTRGKNALQFVTNENEQISLTCSYEPLLQNPPIHLCLLLASDSPMVFDSPASQKAKEGGNGMDLAVKKLRCAARLMQAFTNEQMLRNGFGHRTFRFEEEETEDTLLQVPERRPTVKVHIVRTNLTTAQIRDPNLAQQNPKGNNTGGLFGIAMDALKAYGGPFSGNTDAVQAAVIIMDTYWDAKQRLIKAHAALGGGDSKIKLAIFGSHGLYSWPPCIEAVPSYFTDSTPVSESEVANDCNECSSHWECLNITLGAFMHEIGHLLGCPHQESGVMLRDYVTLNRSFLSKEAFSVRTRNHGAESPILPQYECTWHRLDLIRFLHHPSFALPSDNADNSSINPTRLANFEAPKPSLYLCGNNGQIVFVSQTGIYCIEIVCEEIARAHIEFLPYSLGGPGPQRQVFVSLDDLTSRLPPNYRSQHSKNFKVKVHAVNSESADFDDFPSRLKVSLIPMSRYGYPSTVNGIKGQLFGSGSSGSDLGIVPVYVSLVQWVRVFHGYALDGIRFYFRPTLEPELEETGSTRNYLKKIKDSIKSPNTLKSKSSVLFGNETPNFTDFVLDINEYIVGFNVRSGVWVDAIQIITSSGRTSPMLGNTTGGGLGMMMPYQGDSILGLYGNIGSWINAIGIVYGKL</sequence>
<dbReference type="HOGENOM" id="CLU_009601_2_1_1"/>
<dbReference type="KEGG" id="erc:Ecym_3301"/>
<dbReference type="OMA" id="MFRNNFG"/>
<feature type="domain" description="Jacalin-type lectin" evidence="1">
    <location>
        <begin position="521"/>
        <end position="687"/>
    </location>
</feature>
<organism evidence="2 3">
    <name type="scientific">Eremothecium cymbalariae (strain CBS 270.75 / DBVPG 7215 / KCTC 17166 / NRRL Y-17582)</name>
    <name type="common">Yeast</name>
    <dbReference type="NCBI Taxonomy" id="931890"/>
    <lineage>
        <taxon>Eukaryota</taxon>
        <taxon>Fungi</taxon>
        <taxon>Dikarya</taxon>
        <taxon>Ascomycota</taxon>
        <taxon>Saccharomycotina</taxon>
        <taxon>Saccharomycetes</taxon>
        <taxon>Saccharomycetales</taxon>
        <taxon>Saccharomycetaceae</taxon>
        <taxon>Eremothecium</taxon>
    </lineage>
</organism>
<dbReference type="SUPFAM" id="SSF55486">
    <property type="entry name" value="Metalloproteases ('zincins'), catalytic domain"/>
    <property type="match status" value="1"/>
</dbReference>
<dbReference type="PANTHER" id="PTHR21054">
    <property type="entry name" value="ZINC METALLOPROTEINASE-RELATED"/>
    <property type="match status" value="1"/>
</dbReference>
<dbReference type="OrthoDB" id="74460at2759"/>
<dbReference type="InterPro" id="IPR053002">
    <property type="entry name" value="Metalloproteinase_M10B"/>
</dbReference>
<proteinExistence type="predicted"/>
<dbReference type="InParanoid" id="G8JRM4"/>
<reference evidence="3" key="1">
    <citation type="journal article" date="2012" name="G3 (Bethesda)">
        <title>Pichia sorbitophila, an interspecies yeast hybrid reveals early steps of genome resolution following polyploidization.</title>
        <authorList>
            <person name="Leh Louis V."/>
            <person name="Despons L."/>
            <person name="Friedrich A."/>
            <person name="Martin T."/>
            <person name="Durrens P."/>
            <person name="Casaregola S."/>
            <person name="Neuveglise C."/>
            <person name="Fairhead C."/>
            <person name="Marck C."/>
            <person name="Cruz J.A."/>
            <person name="Straub M.L."/>
            <person name="Kugler V."/>
            <person name="Sacerdot C."/>
            <person name="Uzunov Z."/>
            <person name="Thierry A."/>
            <person name="Weiss S."/>
            <person name="Bleykasten C."/>
            <person name="De Montigny J."/>
            <person name="Jacques N."/>
            <person name="Jung P."/>
            <person name="Lemaire M."/>
            <person name="Mallet S."/>
            <person name="Morel G."/>
            <person name="Richard G.F."/>
            <person name="Sarkar A."/>
            <person name="Savel G."/>
            <person name="Schacherer J."/>
            <person name="Seret M.L."/>
            <person name="Talla E."/>
            <person name="Samson G."/>
            <person name="Jubin C."/>
            <person name="Poulain J."/>
            <person name="Vacherie B."/>
            <person name="Barbe V."/>
            <person name="Pelletier E."/>
            <person name="Sherman D.J."/>
            <person name="Westhof E."/>
            <person name="Weissenbach J."/>
            <person name="Baret P.V."/>
            <person name="Wincker P."/>
            <person name="Gaillardin C."/>
            <person name="Dujon B."/>
            <person name="Souciet J.L."/>
        </authorList>
    </citation>
    <scope>NUCLEOTIDE SEQUENCE [LARGE SCALE GENOMIC DNA]</scope>
    <source>
        <strain evidence="3">CBS 270.75 / DBVPG 7215 / KCTC 17166 / NRRL Y-17582</strain>
    </source>
</reference>
<evidence type="ECO:0000313" key="2">
    <source>
        <dbReference type="EMBL" id="AET38793.1"/>
    </source>
</evidence>
<dbReference type="FunCoup" id="G8JRM4">
    <property type="interactions" value="60"/>
</dbReference>